<evidence type="ECO:0000256" key="1">
    <source>
        <dbReference type="PROSITE-ProRule" id="PRU00169"/>
    </source>
</evidence>
<reference evidence="3 4" key="1">
    <citation type="submission" date="2022-10" db="EMBL/GenBank/DDBJ databases">
        <title>Comparative genomic analysis of Cohnella hashimotonis sp. nov., isolated from the International Space Station.</title>
        <authorList>
            <person name="Simpson A."/>
            <person name="Venkateswaran K."/>
        </authorList>
    </citation>
    <scope>NUCLEOTIDE SEQUENCE [LARGE SCALE GENOMIC DNA]</scope>
    <source>
        <strain evidence="3 4">DSM 18997</strain>
    </source>
</reference>
<name>A0A9X4QP06_9BACL</name>
<comment type="caution">
    <text evidence="3">The sequence shown here is derived from an EMBL/GenBank/DDBJ whole genome shotgun (WGS) entry which is preliminary data.</text>
</comment>
<feature type="modified residue" description="4-aspartylphosphate" evidence="1">
    <location>
        <position position="54"/>
    </location>
</feature>
<dbReference type="InterPro" id="IPR011006">
    <property type="entry name" value="CheY-like_superfamily"/>
</dbReference>
<dbReference type="GO" id="GO:0000160">
    <property type="term" value="P:phosphorelay signal transduction system"/>
    <property type="evidence" value="ECO:0007669"/>
    <property type="project" value="InterPro"/>
</dbReference>
<proteinExistence type="predicted"/>
<dbReference type="Gene3D" id="3.40.50.2300">
    <property type="match status" value="1"/>
</dbReference>
<accession>A0A9X4QP06</accession>
<dbReference type="PROSITE" id="PS50110">
    <property type="entry name" value="RESPONSE_REGULATORY"/>
    <property type="match status" value="1"/>
</dbReference>
<protein>
    <submittedName>
        <fullName evidence="3">Response regulator</fullName>
    </submittedName>
</protein>
<dbReference type="InterPro" id="IPR052048">
    <property type="entry name" value="ST_Response_Regulator"/>
</dbReference>
<sequence>MFQILIVDDEHIERKGITRLIQKYGLELEAAEAENGEEALEILASRPIDILFTDIKMPFMDGLELCRRARELYPDIHMIIFSAFGEFEYAQQAIQYHIFAYLLKPIDVNDFVREFESVIAHCKKQQAERERSRMMLAGYHKGMEHEKENVLLGLIGGRDVTAEQLAQAGIAIPGSGIQMILVDVDGPVFAEDHDRFPASVQSLIPSGFEIVNLNESQSVLLLFRTPGQEGFEALSALGDRLMQAWTELYGRNVNLVMGRPVADVTAIADEFASMERTLEEKFFFQESTVLFTDERLANRDLSDALPKLMETINWHMDAKDDFGFRKGVELFFKTIEGNGRHSAIFVKYLCTELAKRVLLAAGERDVLAFKPYVEEIFGCRSLSALKSHLYRLMDLLQMPGEANPPRIPRR</sequence>
<dbReference type="InterPro" id="IPR001789">
    <property type="entry name" value="Sig_transdc_resp-reg_receiver"/>
</dbReference>
<dbReference type="EMBL" id="JAPDHZ010000003">
    <property type="protein sequence ID" value="MDG0792170.1"/>
    <property type="molecule type" value="Genomic_DNA"/>
</dbReference>
<dbReference type="Pfam" id="PF00072">
    <property type="entry name" value="Response_reg"/>
    <property type="match status" value="1"/>
</dbReference>
<evidence type="ECO:0000313" key="4">
    <source>
        <dbReference type="Proteomes" id="UP001153387"/>
    </source>
</evidence>
<dbReference type="PANTHER" id="PTHR43228:SF1">
    <property type="entry name" value="TWO-COMPONENT RESPONSE REGULATOR ARR22"/>
    <property type="match status" value="1"/>
</dbReference>
<dbReference type="SMART" id="SM00448">
    <property type="entry name" value="REC"/>
    <property type="match status" value="1"/>
</dbReference>
<dbReference type="RefSeq" id="WP_277565990.1">
    <property type="nucleotide sequence ID" value="NZ_JAPDHZ010000003.1"/>
</dbReference>
<dbReference type="Proteomes" id="UP001153387">
    <property type="component" value="Unassembled WGS sequence"/>
</dbReference>
<keyword evidence="1" id="KW-0597">Phosphoprotein</keyword>
<evidence type="ECO:0000259" key="2">
    <source>
        <dbReference type="PROSITE" id="PS50110"/>
    </source>
</evidence>
<evidence type="ECO:0000313" key="3">
    <source>
        <dbReference type="EMBL" id="MDG0792170.1"/>
    </source>
</evidence>
<dbReference type="PANTHER" id="PTHR43228">
    <property type="entry name" value="TWO-COMPONENT RESPONSE REGULATOR"/>
    <property type="match status" value="1"/>
</dbReference>
<gene>
    <name evidence="3" type="ORF">OMP38_15825</name>
</gene>
<keyword evidence="4" id="KW-1185">Reference proteome</keyword>
<dbReference type="AlphaFoldDB" id="A0A9X4QP06"/>
<feature type="domain" description="Response regulatory" evidence="2">
    <location>
        <begin position="3"/>
        <end position="119"/>
    </location>
</feature>
<dbReference type="CDD" id="cd17536">
    <property type="entry name" value="REC_YesN-like"/>
    <property type="match status" value="1"/>
</dbReference>
<organism evidence="3 4">
    <name type="scientific">Cohnella ginsengisoli</name>
    <dbReference type="NCBI Taxonomy" id="425004"/>
    <lineage>
        <taxon>Bacteria</taxon>
        <taxon>Bacillati</taxon>
        <taxon>Bacillota</taxon>
        <taxon>Bacilli</taxon>
        <taxon>Bacillales</taxon>
        <taxon>Paenibacillaceae</taxon>
        <taxon>Cohnella</taxon>
    </lineage>
</organism>
<dbReference type="SUPFAM" id="SSF52172">
    <property type="entry name" value="CheY-like"/>
    <property type="match status" value="1"/>
</dbReference>